<dbReference type="Proteomes" id="UP000693725">
    <property type="component" value="Segment"/>
</dbReference>
<gene>
    <name evidence="1" type="primary">80</name>
    <name evidence="1" type="ORF">SEA_SILENTRX_80</name>
</gene>
<sequence>MSHSTVLVVLKDADVEANGLDDALAAALEKFDENKNTPQYIRKTRQQLIDDERKSLEWKRENFLAKYQADPAGYAATSNATHVDYVRDELPALLEKLDDDDAVYASATRWDKDSLDADGNLLSTYNPHSKWDWYTVGGRWSNSVLNTTRTVHHPAEKRSETWTTKAWDEETGGVDYLQKKDLEVCHGTFAFLGTDGEWHERGRMGWFGMVSDEQEPDVWDTQLKELIEKVDANDWLVVVDVHI</sequence>
<protein>
    <submittedName>
        <fullName evidence="1">Uncharacterized protein</fullName>
    </submittedName>
</protein>
<dbReference type="RefSeq" id="YP_010656461.1">
    <property type="nucleotide sequence ID" value="NC_070838.1"/>
</dbReference>
<reference evidence="1" key="1">
    <citation type="submission" date="2021-04" db="EMBL/GenBank/DDBJ databases">
        <authorList>
            <person name="Edwards E.G."/>
            <person name="Siddiqui F.A."/>
            <person name="Anastasi R.E."/>
            <person name="Conroy D.J."/>
            <person name="Gerton T.J."/>
            <person name="Laizure I.E."/>
            <person name="Reynolds J.D."/>
            <person name="Ulker M."/>
            <person name="Ouellette S.K."/>
            <person name="Duggan K.O."/>
            <person name="Johnson K.C."/>
            <person name="MacLea K.S."/>
            <person name="Garlena R.A."/>
            <person name="Russell D.A."/>
            <person name="Jacobs-Sera D."/>
            <person name="Hatfull G.F."/>
        </authorList>
    </citation>
    <scope>NUCLEOTIDE SEQUENCE</scope>
</reference>
<evidence type="ECO:0000313" key="2">
    <source>
        <dbReference type="Proteomes" id="UP000693725"/>
    </source>
</evidence>
<accession>A0A8F3INM1</accession>
<evidence type="ECO:0000313" key="1">
    <source>
        <dbReference type="EMBL" id="QWY82820.1"/>
    </source>
</evidence>
<dbReference type="EMBL" id="MW862992">
    <property type="protein sequence ID" value="QWY82820.1"/>
    <property type="molecule type" value="Genomic_DNA"/>
</dbReference>
<proteinExistence type="predicted"/>
<organism evidence="1 2">
    <name type="scientific">Arthrobacter phage SilentRX</name>
    <dbReference type="NCBI Taxonomy" id="2836091"/>
    <lineage>
        <taxon>Viruses</taxon>
        <taxon>Duplodnaviria</taxon>
        <taxon>Heunggongvirae</taxon>
        <taxon>Uroviricota</taxon>
        <taxon>Caudoviricetes</taxon>
        <taxon>Silentrexvirus</taxon>
        <taxon>Silentrexvirus silentrx</taxon>
    </lineage>
</organism>
<dbReference type="GeneID" id="77932338"/>
<keyword evidence="2" id="KW-1185">Reference proteome</keyword>
<dbReference type="KEGG" id="vg:77932338"/>
<name>A0A8F3INM1_9CAUD</name>